<keyword evidence="3" id="KW-1185">Reference proteome</keyword>
<name>A0ABR2M4X2_9ASPA</name>
<dbReference type="Proteomes" id="UP001412067">
    <property type="component" value="Unassembled WGS sequence"/>
</dbReference>
<sequence length="129" mass="14527">MDSESYGLYGEMKSREFPADPELEKLFKWIFFQIARTIGAEVLRNISLENMKEIESPVLRKLDQLILNKFQGGLSRTVNKGSVCGNLFSPVKRLRLHEGPVHAVMTALTGENKSPPNEAKVSLHHYAGQ</sequence>
<proteinExistence type="predicted"/>
<gene>
    <name evidence="2" type="ORF">KSP40_PGU012201</name>
</gene>
<dbReference type="EMBL" id="JBBWWR010000012">
    <property type="protein sequence ID" value="KAK8959202.1"/>
    <property type="molecule type" value="Genomic_DNA"/>
</dbReference>
<evidence type="ECO:0000256" key="1">
    <source>
        <dbReference type="SAM" id="MobiDB-lite"/>
    </source>
</evidence>
<comment type="caution">
    <text evidence="2">The sequence shown here is derived from an EMBL/GenBank/DDBJ whole genome shotgun (WGS) entry which is preliminary data.</text>
</comment>
<evidence type="ECO:0000313" key="2">
    <source>
        <dbReference type="EMBL" id="KAK8959202.1"/>
    </source>
</evidence>
<accession>A0ABR2M4X2</accession>
<reference evidence="2 3" key="1">
    <citation type="journal article" date="2022" name="Nat. Plants">
        <title>Genomes of leafy and leafless Platanthera orchids illuminate the evolution of mycoheterotrophy.</title>
        <authorList>
            <person name="Li M.H."/>
            <person name="Liu K.W."/>
            <person name="Li Z."/>
            <person name="Lu H.C."/>
            <person name="Ye Q.L."/>
            <person name="Zhang D."/>
            <person name="Wang J.Y."/>
            <person name="Li Y.F."/>
            <person name="Zhong Z.M."/>
            <person name="Liu X."/>
            <person name="Yu X."/>
            <person name="Liu D.K."/>
            <person name="Tu X.D."/>
            <person name="Liu B."/>
            <person name="Hao Y."/>
            <person name="Liao X.Y."/>
            <person name="Jiang Y.T."/>
            <person name="Sun W.H."/>
            <person name="Chen J."/>
            <person name="Chen Y.Q."/>
            <person name="Ai Y."/>
            <person name="Zhai J.W."/>
            <person name="Wu S.S."/>
            <person name="Zhou Z."/>
            <person name="Hsiao Y.Y."/>
            <person name="Wu W.L."/>
            <person name="Chen Y.Y."/>
            <person name="Lin Y.F."/>
            <person name="Hsu J.L."/>
            <person name="Li C.Y."/>
            <person name="Wang Z.W."/>
            <person name="Zhao X."/>
            <person name="Zhong W.Y."/>
            <person name="Ma X.K."/>
            <person name="Ma L."/>
            <person name="Huang J."/>
            <person name="Chen G.Z."/>
            <person name="Huang M.Z."/>
            <person name="Huang L."/>
            <person name="Peng D.H."/>
            <person name="Luo Y.B."/>
            <person name="Zou S.Q."/>
            <person name="Chen S.P."/>
            <person name="Lan S."/>
            <person name="Tsai W.C."/>
            <person name="Van de Peer Y."/>
            <person name="Liu Z.J."/>
        </authorList>
    </citation>
    <scope>NUCLEOTIDE SEQUENCE [LARGE SCALE GENOMIC DNA]</scope>
    <source>
        <strain evidence="2">Lor288</strain>
    </source>
</reference>
<organism evidence="2 3">
    <name type="scientific">Platanthera guangdongensis</name>
    <dbReference type="NCBI Taxonomy" id="2320717"/>
    <lineage>
        <taxon>Eukaryota</taxon>
        <taxon>Viridiplantae</taxon>
        <taxon>Streptophyta</taxon>
        <taxon>Embryophyta</taxon>
        <taxon>Tracheophyta</taxon>
        <taxon>Spermatophyta</taxon>
        <taxon>Magnoliopsida</taxon>
        <taxon>Liliopsida</taxon>
        <taxon>Asparagales</taxon>
        <taxon>Orchidaceae</taxon>
        <taxon>Orchidoideae</taxon>
        <taxon>Orchideae</taxon>
        <taxon>Orchidinae</taxon>
        <taxon>Platanthera</taxon>
    </lineage>
</organism>
<protein>
    <submittedName>
        <fullName evidence="2">Uncharacterized protein</fullName>
    </submittedName>
</protein>
<evidence type="ECO:0000313" key="3">
    <source>
        <dbReference type="Proteomes" id="UP001412067"/>
    </source>
</evidence>
<feature type="region of interest" description="Disordered" evidence="1">
    <location>
        <begin position="110"/>
        <end position="129"/>
    </location>
</feature>